<dbReference type="Pfam" id="PF00248">
    <property type="entry name" value="Aldo_ket_red"/>
    <property type="match status" value="1"/>
</dbReference>
<dbReference type="Pfam" id="PF13187">
    <property type="entry name" value="Fer4_9"/>
    <property type="match status" value="1"/>
</dbReference>
<evidence type="ECO:0000313" key="3">
    <source>
        <dbReference type="Proteomes" id="UP000035268"/>
    </source>
</evidence>
<dbReference type="InterPro" id="IPR017896">
    <property type="entry name" value="4Fe4S_Fe-S-bd"/>
</dbReference>
<dbReference type="EMBL" id="CP010904">
    <property type="protein sequence ID" value="AKJ64250.1"/>
    <property type="molecule type" value="Genomic_DNA"/>
</dbReference>
<feature type="domain" description="4Fe-4S ferredoxin-type" evidence="1">
    <location>
        <begin position="322"/>
        <end position="352"/>
    </location>
</feature>
<dbReference type="RefSeq" id="WP_052881605.1">
    <property type="nucleotide sequence ID" value="NZ_CP010904.1"/>
</dbReference>
<reference evidence="2 3" key="2">
    <citation type="journal article" date="2016" name="ISME J.">
        <title>Characterization of the first cultured representative of Verrucomicrobia subdivision 5 indicates the proposal of a novel phylum.</title>
        <authorList>
            <person name="Spring S."/>
            <person name="Bunk B."/>
            <person name="Sproer C."/>
            <person name="Schumann P."/>
            <person name="Rohde M."/>
            <person name="Tindall B.J."/>
            <person name="Klenk H.P."/>
        </authorList>
    </citation>
    <scope>NUCLEOTIDE SEQUENCE [LARGE SCALE GENOMIC DNA]</scope>
    <source>
        <strain evidence="2 3">L21-Fru-AB</strain>
    </source>
</reference>
<reference evidence="3" key="1">
    <citation type="submission" date="2015-02" db="EMBL/GenBank/DDBJ databases">
        <title>Description and complete genome sequence of the first cultured representative of the subdivision 5 of the Verrucomicrobia phylum.</title>
        <authorList>
            <person name="Spring S."/>
            <person name="Bunk B."/>
            <person name="Sproer C."/>
            <person name="Klenk H.-P."/>
        </authorList>
    </citation>
    <scope>NUCLEOTIDE SEQUENCE [LARGE SCALE GENOMIC DNA]</scope>
    <source>
        <strain evidence="3">L21-Fru-AB</strain>
    </source>
</reference>
<dbReference type="KEGG" id="vbl:L21SP4_00991"/>
<dbReference type="SUPFAM" id="SSF51430">
    <property type="entry name" value="NAD(P)-linked oxidoreductase"/>
    <property type="match status" value="1"/>
</dbReference>
<name>A0A0G3EHD4_9BACT</name>
<dbReference type="InterPro" id="IPR009051">
    <property type="entry name" value="Helical_ferredxn"/>
</dbReference>
<dbReference type="InterPro" id="IPR036812">
    <property type="entry name" value="NAD(P)_OxRdtase_dom_sf"/>
</dbReference>
<dbReference type="InterPro" id="IPR053135">
    <property type="entry name" value="AKR2_Oxidoreductase"/>
</dbReference>
<protein>
    <submittedName>
        <fullName evidence="2">Oxidoreductases of the aldo/keto reductase family</fullName>
    </submittedName>
</protein>
<dbReference type="PATRIC" id="fig|1609981.3.peg.1040"/>
<organism evidence="2 3">
    <name type="scientific">Kiritimatiella glycovorans</name>
    <dbReference type="NCBI Taxonomy" id="1307763"/>
    <lineage>
        <taxon>Bacteria</taxon>
        <taxon>Pseudomonadati</taxon>
        <taxon>Kiritimatiellota</taxon>
        <taxon>Kiritimatiellia</taxon>
        <taxon>Kiritimatiellales</taxon>
        <taxon>Kiritimatiellaceae</taxon>
        <taxon>Kiritimatiella</taxon>
    </lineage>
</organism>
<dbReference type="CDD" id="cd19096">
    <property type="entry name" value="AKR_Fe-S_oxidoreductase"/>
    <property type="match status" value="1"/>
</dbReference>
<dbReference type="AlphaFoldDB" id="A0A0G3EHD4"/>
<dbReference type="PANTHER" id="PTHR43312:SF1">
    <property type="entry name" value="NADP-DEPENDENT OXIDOREDUCTASE DOMAIN-CONTAINING PROTEIN"/>
    <property type="match status" value="1"/>
</dbReference>
<dbReference type="Gene3D" id="3.20.20.100">
    <property type="entry name" value="NADP-dependent oxidoreductase domain"/>
    <property type="match status" value="1"/>
</dbReference>
<proteinExistence type="predicted"/>
<accession>A0A0G3EHD4</accession>
<sequence length="363" mass="40419">MIYKTYGNTGKRISVLAAGGMRHAVPEDTERSAETLLRAYQAGVNYFDTAPGYCEDRSETITGRALRQMKPGTYHVATKSMKSDGSELREQLERSLERLGVDRIDFFHIWCLLDREKWIERKRGRAVDAALRAREEGLIEHLCFSTHMGHHEADEVIEEGIFDGVLLGYNALNFPLREATVRKAQERGMGVMAMNPLAGGLIPEHPESFDFLRDGADPDVVTAALRFVCSAPGITGALVGFRGADDVDTAAAALEDFRPYSQEHMDRLKERIRDRFEGFCTGCGYCLPCPSGVPIPKLMDAANVLQLENRPGKVVQRLRMHWGLSPEEAGKCTQCGQCEQACTQHLPIIERLNEVADLSESTE</sequence>
<keyword evidence="3" id="KW-1185">Reference proteome</keyword>
<evidence type="ECO:0000259" key="1">
    <source>
        <dbReference type="PROSITE" id="PS51379"/>
    </source>
</evidence>
<dbReference type="SUPFAM" id="SSF46548">
    <property type="entry name" value="alpha-helical ferredoxin"/>
    <property type="match status" value="1"/>
</dbReference>
<dbReference type="OrthoDB" id="9773828at2"/>
<dbReference type="InterPro" id="IPR023210">
    <property type="entry name" value="NADP_OxRdtase_dom"/>
</dbReference>
<dbReference type="GO" id="GO:0051536">
    <property type="term" value="F:iron-sulfur cluster binding"/>
    <property type="evidence" value="ECO:0007669"/>
    <property type="project" value="InterPro"/>
</dbReference>
<dbReference type="Gene3D" id="1.10.1060.10">
    <property type="entry name" value="Alpha-helical ferredoxin"/>
    <property type="match status" value="1"/>
</dbReference>
<dbReference type="PANTHER" id="PTHR43312">
    <property type="entry name" value="D-THREO-ALDOSE 1-DEHYDROGENASE"/>
    <property type="match status" value="1"/>
</dbReference>
<gene>
    <name evidence="2" type="ORF">L21SP4_00991</name>
</gene>
<dbReference type="Proteomes" id="UP000035268">
    <property type="component" value="Chromosome"/>
</dbReference>
<dbReference type="PROSITE" id="PS51379">
    <property type="entry name" value="4FE4S_FER_2"/>
    <property type="match status" value="1"/>
</dbReference>
<evidence type="ECO:0000313" key="2">
    <source>
        <dbReference type="EMBL" id="AKJ64250.1"/>
    </source>
</evidence>